<dbReference type="NCBIfam" id="TIGR00097">
    <property type="entry name" value="HMP-P_kinase"/>
    <property type="match status" value="1"/>
</dbReference>
<evidence type="ECO:0000259" key="9">
    <source>
        <dbReference type="Pfam" id="PF08543"/>
    </source>
</evidence>
<keyword evidence="5" id="KW-0547">Nucleotide-binding</keyword>
<dbReference type="GO" id="GO:0009228">
    <property type="term" value="P:thiamine biosynthetic process"/>
    <property type="evidence" value="ECO:0007669"/>
    <property type="project" value="UniProtKB-KW"/>
</dbReference>
<comment type="pathway">
    <text evidence="3">Cofactor biosynthesis; thiamine diphosphate biosynthesis; 4-amino-2-methyl-5-diphosphomethylpyrimidine from 5-amino-1-(5-phospho-D-ribosyl)imidazole: step 3/3.</text>
</comment>
<keyword evidence="7" id="KW-0067">ATP-binding</keyword>
<dbReference type="HOGENOM" id="CLU_020520_0_0_3"/>
<dbReference type="RefSeq" id="WP_013322396.1">
    <property type="nucleotide sequence ID" value="NC_014501.1"/>
</dbReference>
<dbReference type="InterPro" id="IPR029056">
    <property type="entry name" value="Ribokinase-like"/>
</dbReference>
<dbReference type="EMBL" id="CP002198">
    <property type="protein sequence ID" value="ADN14291.1"/>
    <property type="molecule type" value="Genomic_DNA"/>
</dbReference>
<evidence type="ECO:0000256" key="3">
    <source>
        <dbReference type="ARBA" id="ARBA00004769"/>
    </source>
</evidence>
<dbReference type="InterPro" id="IPR004399">
    <property type="entry name" value="HMP/HMP-P_kinase_dom"/>
</dbReference>
<dbReference type="STRING" id="497965.Cyan7822_2313"/>
<gene>
    <name evidence="10" type="ordered locus">Cyan7822_2313</name>
</gene>
<dbReference type="GO" id="GO:0008902">
    <property type="term" value="F:hydroxymethylpyrimidine kinase activity"/>
    <property type="evidence" value="ECO:0007669"/>
    <property type="project" value="UniProtKB-EC"/>
</dbReference>
<dbReference type="CDD" id="cd01169">
    <property type="entry name" value="HMPP_kinase"/>
    <property type="match status" value="1"/>
</dbReference>
<dbReference type="GO" id="GO:0005829">
    <property type="term" value="C:cytosol"/>
    <property type="evidence" value="ECO:0007669"/>
    <property type="project" value="TreeGrafter"/>
</dbReference>
<evidence type="ECO:0000256" key="6">
    <source>
        <dbReference type="ARBA" id="ARBA00022777"/>
    </source>
</evidence>
<reference evidence="11" key="1">
    <citation type="journal article" date="2011" name="MBio">
        <title>Novel metabolic attributes of the genus Cyanothece, comprising a group of unicellular nitrogen-fixing Cyanobacteria.</title>
        <authorList>
            <person name="Bandyopadhyay A."/>
            <person name="Elvitigala T."/>
            <person name="Welsh E."/>
            <person name="Stockel J."/>
            <person name="Liberton M."/>
            <person name="Min H."/>
            <person name="Sherman L.A."/>
            <person name="Pakrasi H.B."/>
        </authorList>
    </citation>
    <scope>NUCLEOTIDE SEQUENCE [LARGE SCALE GENOMIC DNA]</scope>
    <source>
        <strain evidence="11">PCC 7822</strain>
    </source>
</reference>
<dbReference type="KEGG" id="cyj:Cyan7822_2313"/>
<keyword evidence="4" id="KW-0808">Transferase</keyword>
<keyword evidence="6 10" id="KW-0418">Kinase</keyword>
<evidence type="ECO:0000256" key="5">
    <source>
        <dbReference type="ARBA" id="ARBA00022741"/>
    </source>
</evidence>
<dbReference type="SUPFAM" id="SSF53613">
    <property type="entry name" value="Ribokinase-like"/>
    <property type="match status" value="1"/>
</dbReference>
<dbReference type="PANTHER" id="PTHR20858">
    <property type="entry name" value="PHOSPHOMETHYLPYRIMIDINE KINASE"/>
    <property type="match status" value="1"/>
</dbReference>
<sequence length="272" mass="28712">MTNVAVALTIAGSDSGGGAGIQADLKTFAFHCVHGTSAITCITAQNTLGVKQVQGMSPALVMAQITAVMEDIGTSSVKTGMLLNREIIEAVVQQVDQWGLTELVVDPVMVSRSGVQLIDEAAITALRDDLIPRARIVTPNRFEAQLLSGREINSLEQMQQAAKIIHSQGAKVVLLKGGGMSGDNRGVDVWFDGKNWELLRGEYVDTHNTHGTGCTLSAGIAANLAKGLDLLSAVKAAKTYVTTALKSALNIGNGSGPVAHFFPLQLHDNFHQ</sequence>
<organism evidence="10 11">
    <name type="scientific">Gloeothece verrucosa (strain PCC 7822)</name>
    <name type="common">Cyanothece sp. (strain PCC 7822)</name>
    <dbReference type="NCBI Taxonomy" id="497965"/>
    <lineage>
        <taxon>Bacteria</taxon>
        <taxon>Bacillati</taxon>
        <taxon>Cyanobacteriota</taxon>
        <taxon>Cyanophyceae</taxon>
        <taxon>Oscillatoriophycideae</taxon>
        <taxon>Chroococcales</taxon>
        <taxon>Aphanothecaceae</taxon>
        <taxon>Gloeothece</taxon>
        <taxon>Gloeothece verrucosa</taxon>
    </lineage>
</organism>
<dbReference type="Gene3D" id="3.40.1190.20">
    <property type="match status" value="1"/>
</dbReference>
<evidence type="ECO:0000313" key="11">
    <source>
        <dbReference type="Proteomes" id="UP000008206"/>
    </source>
</evidence>
<feature type="domain" description="Pyridoxamine kinase/Phosphomethylpyrimidine kinase" evidence="9">
    <location>
        <begin position="14"/>
        <end position="258"/>
    </location>
</feature>
<dbReference type="AlphaFoldDB" id="E0UF39"/>
<keyword evidence="11" id="KW-1185">Reference proteome</keyword>
<dbReference type="OrthoDB" id="9810880at2"/>
<evidence type="ECO:0000256" key="8">
    <source>
        <dbReference type="ARBA" id="ARBA00022977"/>
    </source>
</evidence>
<dbReference type="InterPro" id="IPR013749">
    <property type="entry name" value="PM/HMP-P_kinase-1"/>
</dbReference>
<comment type="catalytic activity">
    <reaction evidence="1">
        <text>4-amino-5-hydroxymethyl-2-methylpyrimidine + ATP = 4-amino-2-methyl-5-(phosphooxymethyl)pyrimidine + ADP + H(+)</text>
        <dbReference type="Rhea" id="RHEA:23096"/>
        <dbReference type="ChEBI" id="CHEBI:15378"/>
        <dbReference type="ChEBI" id="CHEBI:16892"/>
        <dbReference type="ChEBI" id="CHEBI:30616"/>
        <dbReference type="ChEBI" id="CHEBI:58354"/>
        <dbReference type="ChEBI" id="CHEBI:456216"/>
        <dbReference type="EC" id="2.7.1.49"/>
    </reaction>
</comment>
<proteinExistence type="predicted"/>
<keyword evidence="8" id="KW-0784">Thiamine biosynthesis</keyword>
<name>E0UF39_GLOV7</name>
<dbReference type="PANTHER" id="PTHR20858:SF17">
    <property type="entry name" value="HYDROXYMETHYLPYRIMIDINE_PHOSPHOMETHYLPYRIMIDINE KINASE THI20-RELATED"/>
    <property type="match status" value="1"/>
</dbReference>
<dbReference type="Proteomes" id="UP000008206">
    <property type="component" value="Chromosome"/>
</dbReference>
<accession>E0UF39</accession>
<evidence type="ECO:0000256" key="2">
    <source>
        <dbReference type="ARBA" id="ARBA00000565"/>
    </source>
</evidence>
<evidence type="ECO:0000256" key="1">
    <source>
        <dbReference type="ARBA" id="ARBA00000151"/>
    </source>
</evidence>
<dbReference type="GO" id="GO:0005524">
    <property type="term" value="F:ATP binding"/>
    <property type="evidence" value="ECO:0007669"/>
    <property type="project" value="UniProtKB-KW"/>
</dbReference>
<evidence type="ECO:0000313" key="10">
    <source>
        <dbReference type="EMBL" id="ADN14291.1"/>
    </source>
</evidence>
<protein>
    <submittedName>
        <fullName evidence="10">Phosphomethylpyrimidine kinase</fullName>
    </submittedName>
</protein>
<dbReference type="GO" id="GO:0008972">
    <property type="term" value="F:phosphomethylpyrimidine kinase activity"/>
    <property type="evidence" value="ECO:0007669"/>
    <property type="project" value="UniProtKB-EC"/>
</dbReference>
<comment type="catalytic activity">
    <reaction evidence="2">
        <text>4-amino-2-methyl-5-(phosphooxymethyl)pyrimidine + ATP = 4-amino-2-methyl-5-(diphosphooxymethyl)pyrimidine + ADP</text>
        <dbReference type="Rhea" id="RHEA:19893"/>
        <dbReference type="ChEBI" id="CHEBI:30616"/>
        <dbReference type="ChEBI" id="CHEBI:57841"/>
        <dbReference type="ChEBI" id="CHEBI:58354"/>
        <dbReference type="ChEBI" id="CHEBI:456216"/>
        <dbReference type="EC" id="2.7.4.7"/>
    </reaction>
</comment>
<evidence type="ECO:0000256" key="4">
    <source>
        <dbReference type="ARBA" id="ARBA00022679"/>
    </source>
</evidence>
<dbReference type="FunFam" id="3.40.1190.20:FF:000003">
    <property type="entry name" value="Phosphomethylpyrimidine kinase ThiD"/>
    <property type="match status" value="1"/>
</dbReference>
<dbReference type="eggNOG" id="COG0351">
    <property type="taxonomic scope" value="Bacteria"/>
</dbReference>
<dbReference type="Pfam" id="PF08543">
    <property type="entry name" value="Phos_pyr_kin"/>
    <property type="match status" value="1"/>
</dbReference>
<evidence type="ECO:0000256" key="7">
    <source>
        <dbReference type="ARBA" id="ARBA00022840"/>
    </source>
</evidence>